<keyword evidence="8 11" id="KW-0407">Ion channel</keyword>
<evidence type="ECO:0000256" key="2">
    <source>
        <dbReference type="ARBA" id="ARBA00022475"/>
    </source>
</evidence>
<comment type="caution">
    <text evidence="12">The sequence shown here is derived from an EMBL/GenBank/DDBJ whole genome shotgun (WGS) entry which is preliminary data.</text>
</comment>
<keyword evidence="3" id="KW-0997">Cell inner membrane</keyword>
<keyword evidence="11" id="KW-0479">Metal-binding</keyword>
<feature type="binding site" evidence="11">
    <location>
        <position position="85"/>
    </location>
    <ligand>
        <name>Na(+)</name>
        <dbReference type="ChEBI" id="CHEBI:29101"/>
        <note>structural</note>
    </ligand>
</feature>
<gene>
    <name evidence="11 12" type="primary">crcB</name>
    <name evidence="11" type="synonym">fluC</name>
    <name evidence="12" type="ORF">ENQ76_11195</name>
</gene>
<dbReference type="InterPro" id="IPR003691">
    <property type="entry name" value="FluC"/>
</dbReference>
<evidence type="ECO:0000313" key="12">
    <source>
        <dbReference type="EMBL" id="HEN16018.1"/>
    </source>
</evidence>
<feature type="transmembrane region" description="Helical" evidence="11">
    <location>
        <begin position="40"/>
        <end position="62"/>
    </location>
</feature>
<feature type="transmembrane region" description="Helical" evidence="11">
    <location>
        <begin position="74"/>
        <end position="90"/>
    </location>
</feature>
<dbReference type="NCBIfam" id="TIGR00494">
    <property type="entry name" value="crcB"/>
    <property type="match status" value="1"/>
</dbReference>
<reference evidence="12" key="1">
    <citation type="journal article" date="2020" name="mSystems">
        <title>Genome- and Community-Level Interaction Insights into Carbon Utilization and Element Cycling Functions of Hydrothermarchaeota in Hydrothermal Sediment.</title>
        <authorList>
            <person name="Zhou Z."/>
            <person name="Liu Y."/>
            <person name="Xu W."/>
            <person name="Pan J."/>
            <person name="Luo Z.H."/>
            <person name="Li M."/>
        </authorList>
    </citation>
    <scope>NUCLEOTIDE SEQUENCE [LARGE SCALE GENOMIC DNA]</scope>
    <source>
        <strain evidence="12">SpSt-339</strain>
    </source>
</reference>
<keyword evidence="11" id="KW-0813">Transport</keyword>
<keyword evidence="5 11" id="KW-1133">Transmembrane helix</keyword>
<evidence type="ECO:0000256" key="1">
    <source>
        <dbReference type="ARBA" id="ARBA00004651"/>
    </source>
</evidence>
<organism evidence="12">
    <name type="scientific">Schlesneria paludicola</name>
    <dbReference type="NCBI Taxonomy" id="360056"/>
    <lineage>
        <taxon>Bacteria</taxon>
        <taxon>Pseudomonadati</taxon>
        <taxon>Planctomycetota</taxon>
        <taxon>Planctomycetia</taxon>
        <taxon>Planctomycetales</taxon>
        <taxon>Planctomycetaceae</taxon>
        <taxon>Schlesneria</taxon>
    </lineage>
</organism>
<dbReference type="GO" id="GO:0062054">
    <property type="term" value="F:fluoride channel activity"/>
    <property type="evidence" value="ECO:0007669"/>
    <property type="project" value="UniProtKB-UniRule"/>
</dbReference>
<feature type="binding site" evidence="11">
    <location>
        <position position="82"/>
    </location>
    <ligand>
        <name>Na(+)</name>
        <dbReference type="ChEBI" id="CHEBI:29101"/>
        <note>structural</note>
    </ligand>
</feature>
<keyword evidence="11" id="KW-0915">Sodium</keyword>
<comment type="catalytic activity">
    <reaction evidence="10">
        <text>fluoride(in) = fluoride(out)</text>
        <dbReference type="Rhea" id="RHEA:76159"/>
        <dbReference type="ChEBI" id="CHEBI:17051"/>
    </reaction>
    <physiologicalReaction direction="left-to-right" evidence="10">
        <dbReference type="Rhea" id="RHEA:76160"/>
    </physiologicalReaction>
</comment>
<dbReference type="GO" id="GO:0046872">
    <property type="term" value="F:metal ion binding"/>
    <property type="evidence" value="ECO:0007669"/>
    <property type="project" value="UniProtKB-KW"/>
</dbReference>
<evidence type="ECO:0000256" key="4">
    <source>
        <dbReference type="ARBA" id="ARBA00022692"/>
    </source>
</evidence>
<evidence type="ECO:0000256" key="6">
    <source>
        <dbReference type="ARBA" id="ARBA00023065"/>
    </source>
</evidence>
<dbReference type="GO" id="GO:0005886">
    <property type="term" value="C:plasma membrane"/>
    <property type="evidence" value="ECO:0007669"/>
    <property type="project" value="UniProtKB-SubCell"/>
</dbReference>
<keyword evidence="7 11" id="KW-0472">Membrane</keyword>
<evidence type="ECO:0000256" key="9">
    <source>
        <dbReference type="ARBA" id="ARBA00035120"/>
    </source>
</evidence>
<dbReference type="HAMAP" id="MF_00454">
    <property type="entry name" value="FluC"/>
    <property type="match status" value="1"/>
</dbReference>
<keyword evidence="4 11" id="KW-0812">Transmembrane</keyword>
<comment type="activity regulation">
    <text evidence="11">Na(+) is not transported, but it plays an essential structural role and its presence is essential for fluoride channel function.</text>
</comment>
<dbReference type="PANTHER" id="PTHR28259:SF1">
    <property type="entry name" value="FLUORIDE EXPORT PROTEIN 1-RELATED"/>
    <property type="match status" value="1"/>
</dbReference>
<evidence type="ECO:0000256" key="8">
    <source>
        <dbReference type="ARBA" id="ARBA00023303"/>
    </source>
</evidence>
<keyword evidence="6 11" id="KW-0406">Ion transport</keyword>
<protein>
    <recommendedName>
        <fullName evidence="11">Fluoride-specific ion channel FluC</fullName>
    </recommendedName>
</protein>
<evidence type="ECO:0000256" key="10">
    <source>
        <dbReference type="ARBA" id="ARBA00035585"/>
    </source>
</evidence>
<dbReference type="Pfam" id="PF02537">
    <property type="entry name" value="CRCB"/>
    <property type="match status" value="1"/>
</dbReference>
<dbReference type="PANTHER" id="PTHR28259">
    <property type="entry name" value="FLUORIDE EXPORT PROTEIN 1-RELATED"/>
    <property type="match status" value="1"/>
</dbReference>
<name>A0A7C2K1D5_9PLAN</name>
<feature type="transmembrane region" description="Helical" evidence="11">
    <location>
        <begin position="12"/>
        <end position="28"/>
    </location>
</feature>
<comment type="subcellular location">
    <subcellularLocation>
        <location evidence="1 11">Cell membrane</location>
        <topology evidence="1 11">Multi-pass membrane protein</topology>
    </subcellularLocation>
</comment>
<dbReference type="EMBL" id="DSOK01000312">
    <property type="protein sequence ID" value="HEN16018.1"/>
    <property type="molecule type" value="Genomic_DNA"/>
</dbReference>
<evidence type="ECO:0000256" key="5">
    <source>
        <dbReference type="ARBA" id="ARBA00022989"/>
    </source>
</evidence>
<keyword evidence="2 11" id="KW-1003">Cell membrane</keyword>
<accession>A0A7C2K1D5</accession>
<feature type="transmembrane region" description="Helical" evidence="11">
    <location>
        <begin position="110"/>
        <end position="132"/>
    </location>
</feature>
<evidence type="ECO:0000256" key="3">
    <source>
        <dbReference type="ARBA" id="ARBA00022519"/>
    </source>
</evidence>
<dbReference type="GO" id="GO:0140114">
    <property type="term" value="P:cellular detoxification of fluoride"/>
    <property type="evidence" value="ECO:0007669"/>
    <property type="project" value="UniProtKB-UniRule"/>
</dbReference>
<evidence type="ECO:0000256" key="7">
    <source>
        <dbReference type="ARBA" id="ARBA00023136"/>
    </source>
</evidence>
<comment type="function">
    <text evidence="11">Fluoride-specific ion channel. Important for reducing fluoride concentration in the cell, thus reducing its toxicity.</text>
</comment>
<comment type="similarity">
    <text evidence="9 11">Belongs to the fluoride channel Fluc/FEX (TC 1.A.43) family.</text>
</comment>
<dbReference type="AlphaFoldDB" id="A0A7C2K1D5"/>
<sequence length="137" mass="14200">MSEPSASLLKPVLIFLGSGCGGLLRYWLGGIIQNWWGPAFPLGTLVINVTGCLAMGFLAAAWTGPVLIRDEYRSAVLIGVLGGYTTFSSFGRETLALVGDGEWGRASGYVAASVACSLLAVWLGAVLASRLYGTGGP</sequence>
<proteinExistence type="inferred from homology"/>
<evidence type="ECO:0000256" key="11">
    <source>
        <dbReference type="HAMAP-Rule" id="MF_00454"/>
    </source>
</evidence>